<feature type="compositionally biased region" description="Basic and acidic residues" evidence="1">
    <location>
        <begin position="1"/>
        <end position="27"/>
    </location>
</feature>
<reference evidence="3" key="1">
    <citation type="submission" date="2016-06" db="EMBL/GenBank/DDBJ databases">
        <title>Parallel loss of symbiosis genes in relatives of nitrogen-fixing non-legume Parasponia.</title>
        <authorList>
            <person name="Van Velzen R."/>
            <person name="Holmer R."/>
            <person name="Bu F."/>
            <person name="Rutten L."/>
            <person name="Van Zeijl A."/>
            <person name="Liu W."/>
            <person name="Santuari L."/>
            <person name="Cao Q."/>
            <person name="Sharma T."/>
            <person name="Shen D."/>
            <person name="Roswanjaya Y."/>
            <person name="Wardhani T."/>
            <person name="Kalhor M.S."/>
            <person name="Jansen J."/>
            <person name="Van den Hoogen J."/>
            <person name="Gungor B."/>
            <person name="Hartog M."/>
            <person name="Hontelez J."/>
            <person name="Verver J."/>
            <person name="Yang W.-C."/>
            <person name="Schijlen E."/>
            <person name="Repin R."/>
            <person name="Schilthuizen M."/>
            <person name="Schranz E."/>
            <person name="Heidstra R."/>
            <person name="Miyata K."/>
            <person name="Fedorova E."/>
            <person name="Kohlen W."/>
            <person name="Bisseling T."/>
            <person name="Smit S."/>
            <person name="Geurts R."/>
        </authorList>
    </citation>
    <scope>NUCLEOTIDE SEQUENCE [LARGE SCALE GENOMIC DNA]</scope>
    <source>
        <strain evidence="3">cv. RG33-2</strain>
    </source>
</reference>
<gene>
    <name evidence="2" type="ORF">TorRG33x02_270910</name>
</gene>
<evidence type="ECO:0000313" key="3">
    <source>
        <dbReference type="Proteomes" id="UP000237000"/>
    </source>
</evidence>
<protein>
    <submittedName>
        <fullName evidence="2">Uncharacterized protein</fullName>
    </submittedName>
</protein>
<dbReference type="EMBL" id="JXTC01000321">
    <property type="protein sequence ID" value="PON65325.1"/>
    <property type="molecule type" value="Genomic_DNA"/>
</dbReference>
<dbReference type="Proteomes" id="UP000237000">
    <property type="component" value="Unassembled WGS sequence"/>
</dbReference>
<organism evidence="2 3">
    <name type="scientific">Trema orientale</name>
    <name type="common">Charcoal tree</name>
    <name type="synonym">Celtis orientalis</name>
    <dbReference type="NCBI Taxonomy" id="63057"/>
    <lineage>
        <taxon>Eukaryota</taxon>
        <taxon>Viridiplantae</taxon>
        <taxon>Streptophyta</taxon>
        <taxon>Embryophyta</taxon>
        <taxon>Tracheophyta</taxon>
        <taxon>Spermatophyta</taxon>
        <taxon>Magnoliopsida</taxon>
        <taxon>eudicotyledons</taxon>
        <taxon>Gunneridae</taxon>
        <taxon>Pentapetalae</taxon>
        <taxon>rosids</taxon>
        <taxon>fabids</taxon>
        <taxon>Rosales</taxon>
        <taxon>Cannabaceae</taxon>
        <taxon>Trema</taxon>
    </lineage>
</organism>
<dbReference type="AlphaFoldDB" id="A0A2P5CWG2"/>
<feature type="region of interest" description="Disordered" evidence="1">
    <location>
        <begin position="1"/>
        <end position="49"/>
    </location>
</feature>
<sequence>MEAKQNPKKAEAEKTKKLETKTQKDPDADSDAQPRFKPKPGSVFPAPRRSVKGLILESIMESFGSASPTSEADKPKSTSTGHVYPYPSEKGKYVK</sequence>
<evidence type="ECO:0000256" key="1">
    <source>
        <dbReference type="SAM" id="MobiDB-lite"/>
    </source>
</evidence>
<accession>A0A2P5CWG2</accession>
<feature type="region of interest" description="Disordered" evidence="1">
    <location>
        <begin position="62"/>
        <end position="95"/>
    </location>
</feature>
<name>A0A2P5CWG2_TREOI</name>
<proteinExistence type="predicted"/>
<evidence type="ECO:0000313" key="2">
    <source>
        <dbReference type="EMBL" id="PON65325.1"/>
    </source>
</evidence>
<dbReference type="OrthoDB" id="1747351at2759"/>
<dbReference type="InParanoid" id="A0A2P5CWG2"/>
<comment type="caution">
    <text evidence="2">The sequence shown here is derived from an EMBL/GenBank/DDBJ whole genome shotgun (WGS) entry which is preliminary data.</text>
</comment>
<keyword evidence="3" id="KW-1185">Reference proteome</keyword>